<dbReference type="GO" id="GO:0005737">
    <property type="term" value="C:cytoplasm"/>
    <property type="evidence" value="ECO:0007669"/>
    <property type="project" value="TreeGrafter"/>
</dbReference>
<accession>A0A2H4SCQ0</accession>
<gene>
    <name evidence="7" type="ORF">A9K55_006312</name>
</gene>
<evidence type="ECO:0000256" key="3">
    <source>
        <dbReference type="ARBA" id="ARBA00022737"/>
    </source>
</evidence>
<dbReference type="PANTHER" id="PTHR16453">
    <property type="entry name" value="WD40 DOMAIN-CONTAINING PROTEIN MIO FAMILY MEMBER"/>
    <property type="match status" value="1"/>
</dbReference>
<feature type="region of interest" description="Disordered" evidence="4">
    <location>
        <begin position="941"/>
        <end position="976"/>
    </location>
</feature>
<keyword evidence="3" id="KW-0677">Repeat</keyword>
<evidence type="ECO:0000256" key="1">
    <source>
        <dbReference type="ARBA" id="ARBA00009713"/>
    </source>
</evidence>
<dbReference type="Proteomes" id="UP000323067">
    <property type="component" value="Chromosome vi"/>
</dbReference>
<feature type="compositionally biased region" description="Pro residues" evidence="4">
    <location>
        <begin position="959"/>
        <end position="970"/>
    </location>
</feature>
<dbReference type="InterPro" id="IPR036322">
    <property type="entry name" value="WD40_repeat_dom_sf"/>
</dbReference>
<feature type="domain" description="MIOS-like alpha-solenoid" evidence="6">
    <location>
        <begin position="555"/>
        <end position="805"/>
    </location>
</feature>
<dbReference type="InterPro" id="IPR049092">
    <property type="entry name" value="MIOS_a-sol"/>
</dbReference>
<evidence type="ECO:0000313" key="8">
    <source>
        <dbReference type="Proteomes" id="UP000323067"/>
    </source>
</evidence>
<dbReference type="Pfam" id="PF17034">
    <property type="entry name" value="zinc_ribbon_16"/>
    <property type="match status" value="1"/>
</dbReference>
<dbReference type="InterPro" id="IPR031488">
    <property type="entry name" value="Zn_ribbon_mio"/>
</dbReference>
<dbReference type="OMA" id="YEPTGHA"/>
<feature type="domain" description="GATOR2 complex protein MIO zinc-ribbon like" evidence="5">
    <location>
        <begin position="983"/>
        <end position="1063"/>
    </location>
</feature>
<protein>
    <submittedName>
        <fullName evidence="7">WD repeat</fullName>
    </submittedName>
</protein>
<dbReference type="PANTHER" id="PTHR16453:SF9">
    <property type="entry name" value="GATOR COMPLEX PROTEIN MIOS"/>
    <property type="match status" value="1"/>
</dbReference>
<dbReference type="SUPFAM" id="SSF50978">
    <property type="entry name" value="WD40 repeat-like"/>
    <property type="match status" value="1"/>
</dbReference>
<dbReference type="EMBL" id="CP023323">
    <property type="protein sequence ID" value="ATY60889.1"/>
    <property type="molecule type" value="Genomic_DNA"/>
</dbReference>
<comment type="similarity">
    <text evidence="1">Belongs to the WD repeat mio family.</text>
</comment>
<evidence type="ECO:0000259" key="6">
    <source>
        <dbReference type="Pfam" id="PF21719"/>
    </source>
</evidence>
<proteinExistence type="inferred from homology"/>
<evidence type="ECO:0000259" key="5">
    <source>
        <dbReference type="Pfam" id="PF17034"/>
    </source>
</evidence>
<reference evidence="7 8" key="1">
    <citation type="journal article" date="2017" name="BMC Genomics">
        <title>Chromosome level assembly and secondary metabolite potential of the parasitic fungus Cordyceps militaris.</title>
        <authorList>
            <person name="Kramer G.J."/>
            <person name="Nodwell J.R."/>
        </authorList>
    </citation>
    <scope>NUCLEOTIDE SEQUENCE [LARGE SCALE GENOMIC DNA]</scope>
    <source>
        <strain evidence="7 8">ATCC 34164</strain>
    </source>
</reference>
<keyword evidence="2" id="KW-0853">WD repeat</keyword>
<dbReference type="Pfam" id="PF21719">
    <property type="entry name" value="MIOS_a-sol"/>
    <property type="match status" value="1"/>
</dbReference>
<dbReference type="GO" id="GO:1904263">
    <property type="term" value="P:positive regulation of TORC1 signaling"/>
    <property type="evidence" value="ECO:0007669"/>
    <property type="project" value="TreeGrafter"/>
</dbReference>
<dbReference type="VEuPathDB" id="FungiDB:A9K55_006312"/>
<dbReference type="InterPro" id="IPR015943">
    <property type="entry name" value="WD40/YVTN_repeat-like_dom_sf"/>
</dbReference>
<dbReference type="VEuPathDB" id="FungiDB:CCM_02620"/>
<evidence type="ECO:0000256" key="2">
    <source>
        <dbReference type="ARBA" id="ARBA00022574"/>
    </source>
</evidence>
<feature type="compositionally biased region" description="Basic and acidic residues" evidence="4">
    <location>
        <begin position="679"/>
        <end position="689"/>
    </location>
</feature>
<evidence type="ECO:0000313" key="7">
    <source>
        <dbReference type="EMBL" id="ATY60889.1"/>
    </source>
</evidence>
<feature type="region of interest" description="Disordered" evidence="4">
    <location>
        <begin position="679"/>
        <end position="702"/>
    </location>
</feature>
<dbReference type="AlphaFoldDB" id="A0A2H4SCQ0"/>
<name>A0A2H4SCQ0_CORMI</name>
<dbReference type="InterPro" id="IPR037593">
    <property type="entry name" value="MIOS/Sea4"/>
</dbReference>
<evidence type="ECO:0000256" key="4">
    <source>
        <dbReference type="SAM" id="MobiDB-lite"/>
    </source>
</evidence>
<organism evidence="7 8">
    <name type="scientific">Cordyceps militaris</name>
    <name type="common">Caterpillar fungus</name>
    <name type="synonym">Clavaria militaris</name>
    <dbReference type="NCBI Taxonomy" id="73501"/>
    <lineage>
        <taxon>Eukaryota</taxon>
        <taxon>Fungi</taxon>
        <taxon>Dikarya</taxon>
        <taxon>Ascomycota</taxon>
        <taxon>Pezizomycotina</taxon>
        <taxon>Sordariomycetes</taxon>
        <taxon>Hypocreomycetidae</taxon>
        <taxon>Hypocreales</taxon>
        <taxon>Cordycipitaceae</taxon>
        <taxon>Cordyceps</taxon>
    </lineage>
</organism>
<dbReference type="Gene3D" id="2.130.10.10">
    <property type="entry name" value="YVTN repeat-like/Quinoprotein amine dehydrogenase"/>
    <property type="match status" value="1"/>
</dbReference>
<sequence>MDRPEPGLIKWTANPQLDSFVQVNLQHRYIQIYEANGFARNGKFDYVRRVRHDDFPPLTTYDWSPCDPGLIAIGTGGGVVNLLRVDDGSNAFVELGLKMARNCHAVAFNTTGLLAVGLDRVRMDQSLHVWDISRLSSIDPPMRGFPTDAHDHVDSVAHLEPSVSVSSLKFFEDSPHTLVAGIKSHGVRIHDLRDPNPAVTFHTRCNNNIAIDYADQNYFASSSLDHPGVMIWDRRASNRAVASTSYVQTVEEDDMPWGAALRLDSAIETDHDPSIVDERHSMIRSLRYCRNQRGLLAILSRTGELRVLDTRKDSPSSSITAEQGPELLHVEKSHELDLSYRYNSRKNDRIVSFDWVTLSSPDLNPRLLVLRTSGKFDILEKPSASTDHAYKLIPWKSPHRGLESGHAYQDIMQFDPKQGMEVLAATLVDQALHHVPIFGPDKIAVKEGIEAALKKQETSCAVVERVNEITTPLPESFYAAKTIAGKLRSVRHLIKDLEAKNPSTAGRSRVPNELSLATNSVESCREFHEALLAATVKTSGLPTQAQSAVDHAMLFRAKEKYLFDPTVNRQIVSDDPWKRYVWDWIADAELAAYDSSLVLSGTDLSYLGVHAIWTNDLGRNPTTRVSPGTTTLPDALQWERFIGPYCKKRRFPRFDTVFTKRPHTRQLCLEICGWGDPESNNHHQDPEHGNDDDEDPSPDYPAAVHTMTACRSLFHGDVRHAVAVLKRASAAHPELLFVSLALQLMDRGGNNNTKQPLAAEKLDFDDAVASKTDPYLRAISTLIATGDWSLVADQRSLPLADRAYVAVRNFHDDALTRWLDAQVLRAVTEGDVEAVVLTGISDRLVDVLATYVEKFHDYQTATLVLSLCYPRYIDDFRCRAWRNAYRALLQRHRFFFQRTKFEVESTKRSKRDGANPLLKPPSRQVALRCIYCDAETSLANHHHHHHHQRTSSGSTTAAAPPPPPPPPPPSSSMESRNPLLATSISAGVSCPNCGRHLPRCVVCLEVVGVPRSDRPEERDETRMAGRFPTFCMRCEHVLHLDHARQWFARHVECPVPECRCKCNFRANPELNYH</sequence>
<dbReference type="OrthoDB" id="341486at2759"/>